<name>A0A0B7NNI7_9FUNG</name>
<dbReference type="InterPro" id="IPR038279">
    <property type="entry name" value="Ndc10_dom2_sf"/>
</dbReference>
<dbReference type="AlphaFoldDB" id="A0A0B7NNI7"/>
<protein>
    <recommendedName>
        <fullName evidence="2">Ndc10 domain-containing protein</fullName>
    </recommendedName>
</protein>
<feature type="region of interest" description="Disordered" evidence="1">
    <location>
        <begin position="17"/>
        <end position="72"/>
    </location>
</feature>
<gene>
    <name evidence="3" type="primary">PARPA_10735.1 scaffold 41684</name>
</gene>
<evidence type="ECO:0000256" key="1">
    <source>
        <dbReference type="SAM" id="MobiDB-lite"/>
    </source>
</evidence>
<sequence length="282" mass="31780">MQPILPTTQEYRRLVKRNNLESSSSSEQIPESSVQKARRGRPKKARVDPVPVKTTQNETTSAANVDKEEGISGVQQYNSTKKIFREHGIFTSRVTHGGRHSGAMEAESLEIPIDSIKKGGGWKDRLGRLETHYLGKVPSEFARGMAGFWNKPFGLERNRVDPPIELQKKIFPWIEEYFGESQTTWKKECLDEMNQIDENELQVECDESGGSECRSRGGARMEVGAERREGKEGRLEEAKDVEVGEAILEAGAERRDGKEGRLEEIGARGAETIDSTRWFVKN</sequence>
<dbReference type="Proteomes" id="UP000054107">
    <property type="component" value="Unassembled WGS sequence"/>
</dbReference>
<dbReference type="GO" id="GO:0003677">
    <property type="term" value="F:DNA binding"/>
    <property type="evidence" value="ECO:0007669"/>
    <property type="project" value="InterPro"/>
</dbReference>
<keyword evidence="4" id="KW-1185">Reference proteome</keyword>
<feature type="compositionally biased region" description="Polar residues" evidence="1">
    <location>
        <begin position="53"/>
        <end position="63"/>
    </location>
</feature>
<dbReference type="Gene3D" id="1.10.443.20">
    <property type="entry name" value="Centromere DNA-binding protein complex CBF3 subunit, domain 2"/>
    <property type="match status" value="1"/>
</dbReference>
<accession>A0A0B7NNI7</accession>
<dbReference type="Pfam" id="PF16787">
    <property type="entry name" value="NDC10_II"/>
    <property type="match status" value="1"/>
</dbReference>
<feature type="domain" description="Ndc10" evidence="2">
    <location>
        <begin position="76"/>
        <end position="186"/>
    </location>
</feature>
<evidence type="ECO:0000313" key="3">
    <source>
        <dbReference type="EMBL" id="CEP16469.1"/>
    </source>
</evidence>
<dbReference type="STRING" id="35722.A0A0B7NNI7"/>
<evidence type="ECO:0000259" key="2">
    <source>
        <dbReference type="Pfam" id="PF16787"/>
    </source>
</evidence>
<dbReference type="EMBL" id="LN733169">
    <property type="protein sequence ID" value="CEP16469.1"/>
    <property type="molecule type" value="Genomic_DNA"/>
</dbReference>
<feature type="non-terminal residue" evidence="3">
    <location>
        <position position="282"/>
    </location>
</feature>
<organism evidence="3 4">
    <name type="scientific">Parasitella parasitica</name>
    <dbReference type="NCBI Taxonomy" id="35722"/>
    <lineage>
        <taxon>Eukaryota</taxon>
        <taxon>Fungi</taxon>
        <taxon>Fungi incertae sedis</taxon>
        <taxon>Mucoromycota</taxon>
        <taxon>Mucoromycotina</taxon>
        <taxon>Mucoromycetes</taxon>
        <taxon>Mucorales</taxon>
        <taxon>Mucorineae</taxon>
        <taxon>Mucoraceae</taxon>
        <taxon>Parasitella</taxon>
    </lineage>
</organism>
<dbReference type="InterPro" id="IPR031872">
    <property type="entry name" value="NDC10_II"/>
</dbReference>
<reference evidence="3 4" key="1">
    <citation type="submission" date="2014-09" db="EMBL/GenBank/DDBJ databases">
        <authorList>
            <person name="Ellenberger Sabrina"/>
        </authorList>
    </citation>
    <scope>NUCLEOTIDE SEQUENCE [LARGE SCALE GENOMIC DNA]</scope>
    <source>
        <strain evidence="3 4">CBS 412.66</strain>
    </source>
</reference>
<feature type="compositionally biased region" description="Low complexity" evidence="1">
    <location>
        <begin position="21"/>
        <end position="33"/>
    </location>
</feature>
<evidence type="ECO:0000313" key="4">
    <source>
        <dbReference type="Proteomes" id="UP000054107"/>
    </source>
</evidence>
<proteinExistence type="predicted"/>
<dbReference type="OrthoDB" id="2449454at2759"/>